<dbReference type="GO" id="GO:0005525">
    <property type="term" value="F:GTP binding"/>
    <property type="evidence" value="ECO:0007669"/>
    <property type="project" value="InterPro"/>
</dbReference>
<keyword evidence="7" id="KW-1185">Reference proteome</keyword>
<dbReference type="CDD" id="cd08771">
    <property type="entry name" value="DLP_1"/>
    <property type="match status" value="1"/>
</dbReference>
<dbReference type="InterPro" id="IPR003130">
    <property type="entry name" value="GED"/>
</dbReference>
<feature type="compositionally biased region" description="Pro residues" evidence="3">
    <location>
        <begin position="662"/>
        <end position="681"/>
    </location>
</feature>
<dbReference type="InterPro" id="IPR030381">
    <property type="entry name" value="G_DYNAMIN_dom"/>
</dbReference>
<dbReference type="InterPro" id="IPR022812">
    <property type="entry name" value="Dynamin"/>
</dbReference>
<dbReference type="InterPro" id="IPR000375">
    <property type="entry name" value="Dynamin_stalk"/>
</dbReference>
<evidence type="ECO:0000256" key="1">
    <source>
        <dbReference type="ARBA" id="ARBA00022741"/>
    </source>
</evidence>
<dbReference type="Pfam" id="PF00350">
    <property type="entry name" value="Dynamin_N"/>
    <property type="match status" value="1"/>
</dbReference>
<dbReference type="Gene3D" id="3.40.50.300">
    <property type="entry name" value="P-loop containing nucleotide triphosphate hydrolases"/>
    <property type="match status" value="1"/>
</dbReference>
<dbReference type="GO" id="GO:0003924">
    <property type="term" value="F:GTPase activity"/>
    <property type="evidence" value="ECO:0007669"/>
    <property type="project" value="InterPro"/>
</dbReference>
<dbReference type="GO" id="GO:0008017">
    <property type="term" value="F:microtubule binding"/>
    <property type="evidence" value="ECO:0007669"/>
    <property type="project" value="TreeGrafter"/>
</dbReference>
<protein>
    <submittedName>
        <fullName evidence="6">P-loop containing nucleoside triphosphate hydrolase protein</fullName>
    </submittedName>
</protein>
<keyword evidence="1" id="KW-0547">Nucleotide-binding</keyword>
<dbReference type="PROSITE" id="PS51388">
    <property type="entry name" value="GED"/>
    <property type="match status" value="1"/>
</dbReference>
<reference evidence="6" key="1">
    <citation type="submission" date="2023-03" db="EMBL/GenBank/DDBJ databases">
        <title>Massive genome expansion in bonnet fungi (Mycena s.s.) driven by repeated elements and novel gene families across ecological guilds.</title>
        <authorList>
            <consortium name="Lawrence Berkeley National Laboratory"/>
            <person name="Harder C.B."/>
            <person name="Miyauchi S."/>
            <person name="Viragh M."/>
            <person name="Kuo A."/>
            <person name="Thoen E."/>
            <person name="Andreopoulos B."/>
            <person name="Lu D."/>
            <person name="Skrede I."/>
            <person name="Drula E."/>
            <person name="Henrissat B."/>
            <person name="Morin E."/>
            <person name="Kohler A."/>
            <person name="Barry K."/>
            <person name="LaButti K."/>
            <person name="Morin E."/>
            <person name="Salamov A."/>
            <person name="Lipzen A."/>
            <person name="Mereny Z."/>
            <person name="Hegedus B."/>
            <person name="Baldrian P."/>
            <person name="Stursova M."/>
            <person name="Weitz H."/>
            <person name="Taylor A."/>
            <person name="Grigoriev I.V."/>
            <person name="Nagy L.G."/>
            <person name="Martin F."/>
            <person name="Kauserud H."/>
        </authorList>
    </citation>
    <scope>NUCLEOTIDE SEQUENCE</scope>
    <source>
        <strain evidence="6">CBHHK182m</strain>
    </source>
</reference>
<dbReference type="Pfam" id="PF02212">
    <property type="entry name" value="GED"/>
    <property type="match status" value="1"/>
</dbReference>
<dbReference type="PRINTS" id="PR00195">
    <property type="entry name" value="DYNAMIN"/>
</dbReference>
<dbReference type="InterPro" id="IPR027417">
    <property type="entry name" value="P-loop_NTPase"/>
</dbReference>
<dbReference type="InterPro" id="IPR001401">
    <property type="entry name" value="Dynamin_GTPase"/>
</dbReference>
<dbReference type="InterPro" id="IPR045063">
    <property type="entry name" value="Dynamin_N"/>
</dbReference>
<dbReference type="SUPFAM" id="SSF52540">
    <property type="entry name" value="P-loop containing nucleoside triphosphate hydrolases"/>
    <property type="match status" value="1"/>
</dbReference>
<accession>A0AAD7I1J7</accession>
<keyword evidence="2" id="KW-0342">GTP-binding</keyword>
<dbReference type="GO" id="GO:0005886">
    <property type="term" value="C:plasma membrane"/>
    <property type="evidence" value="ECO:0007669"/>
    <property type="project" value="TreeGrafter"/>
</dbReference>
<feature type="region of interest" description="Disordered" evidence="3">
    <location>
        <begin position="1"/>
        <end position="20"/>
    </location>
</feature>
<gene>
    <name evidence="6" type="ORF">B0H16DRAFT_1893197</name>
</gene>
<evidence type="ECO:0000259" key="4">
    <source>
        <dbReference type="PROSITE" id="PS51388"/>
    </source>
</evidence>
<dbReference type="Proteomes" id="UP001215598">
    <property type="component" value="Unassembled WGS sequence"/>
</dbReference>
<dbReference type="GO" id="GO:0031623">
    <property type="term" value="P:receptor internalization"/>
    <property type="evidence" value="ECO:0007669"/>
    <property type="project" value="TreeGrafter"/>
</dbReference>
<feature type="domain" description="Dynamin-type G" evidence="5">
    <location>
        <begin position="44"/>
        <end position="348"/>
    </location>
</feature>
<dbReference type="GO" id="GO:0005737">
    <property type="term" value="C:cytoplasm"/>
    <property type="evidence" value="ECO:0007669"/>
    <property type="project" value="TreeGrafter"/>
</dbReference>
<feature type="region of interest" description="Disordered" evidence="3">
    <location>
        <begin position="438"/>
        <end position="461"/>
    </location>
</feature>
<dbReference type="PANTHER" id="PTHR11566:SF131">
    <property type="entry name" value="GTPASE, PUTATIVE (AFU_ORTHOLOGUE AFUA_6G07630)-RELATED"/>
    <property type="match status" value="1"/>
</dbReference>
<evidence type="ECO:0000313" key="7">
    <source>
        <dbReference type="Proteomes" id="UP001215598"/>
    </source>
</evidence>
<feature type="domain" description="GED" evidence="4">
    <location>
        <begin position="745"/>
        <end position="838"/>
    </location>
</feature>
<comment type="caution">
    <text evidence="6">The sequence shown here is derived from an EMBL/GenBank/DDBJ whole genome shotgun (WGS) entry which is preliminary data.</text>
</comment>
<feature type="region of interest" description="Disordered" evidence="3">
    <location>
        <begin position="645"/>
        <end position="681"/>
    </location>
</feature>
<dbReference type="Gene3D" id="1.20.120.1240">
    <property type="entry name" value="Dynamin, middle domain"/>
    <property type="match status" value="2"/>
</dbReference>
<evidence type="ECO:0000313" key="6">
    <source>
        <dbReference type="EMBL" id="KAJ7732038.1"/>
    </source>
</evidence>
<dbReference type="AlphaFoldDB" id="A0AAD7I1J7"/>
<dbReference type="PANTHER" id="PTHR11566">
    <property type="entry name" value="DYNAMIN"/>
    <property type="match status" value="1"/>
</dbReference>
<dbReference type="EMBL" id="JARKIB010000148">
    <property type="protein sequence ID" value="KAJ7732038.1"/>
    <property type="molecule type" value="Genomic_DNA"/>
</dbReference>
<evidence type="ECO:0000259" key="5">
    <source>
        <dbReference type="PROSITE" id="PS51718"/>
    </source>
</evidence>
<proteinExistence type="predicted"/>
<organism evidence="6 7">
    <name type="scientific">Mycena metata</name>
    <dbReference type="NCBI Taxonomy" id="1033252"/>
    <lineage>
        <taxon>Eukaryota</taxon>
        <taxon>Fungi</taxon>
        <taxon>Dikarya</taxon>
        <taxon>Basidiomycota</taxon>
        <taxon>Agaricomycotina</taxon>
        <taxon>Agaricomycetes</taxon>
        <taxon>Agaricomycetidae</taxon>
        <taxon>Agaricales</taxon>
        <taxon>Marasmiineae</taxon>
        <taxon>Mycenaceae</taxon>
        <taxon>Mycena</taxon>
    </lineage>
</organism>
<feature type="compositionally biased region" description="Pro residues" evidence="3">
    <location>
        <begin position="645"/>
        <end position="654"/>
    </location>
</feature>
<dbReference type="GO" id="GO:0005874">
    <property type="term" value="C:microtubule"/>
    <property type="evidence" value="ECO:0007669"/>
    <property type="project" value="TreeGrafter"/>
</dbReference>
<dbReference type="SMART" id="SM00053">
    <property type="entry name" value="DYNc"/>
    <property type="match status" value="1"/>
</dbReference>
<dbReference type="InterPro" id="IPR020850">
    <property type="entry name" value="GED_dom"/>
</dbReference>
<sequence length="838" mass="91368">MKFGVSTDNPMSSPQQLSQSAYATGRKEMLALISRLRSVGAQTELDLPRIAVIGNQSAGKSSVVEAISGIKVPRESGTCTRCPFECRMSSAPEWSCRISIRREFDPRGKRLGQVSEVAFGGPIQDKDAVELMLRRAQLAALDSSINFGTILEMDVQELKEKSQTAAFSKNVVCIDLEGPDLTDLQFVDLPGIIQNAKADMVRLVEEMVVENIRGNCLILVAIPMTDDIENQKAMSLARDQDPHGNRTIGVLTKPDLISAGSTKSRALWLDVIEGRRHKLLHGYYCTRQPDEEERAKGVTVSEARNAERDFFASAPGWSTSTDQDRFGTDKLISTLSTLLVQIIVEKLPAILQTASTHLEQCRAALASLPEPSTEDPATHMLTLITEFCGEIRQIVHGSSNPSGLIQSNNAAFADFKTAIRRTAPRFVALVDADNGSVSADVGSDDEDGNPDAQDKQSSSPRKPIYLSDVREVLRQARARELPGDVPPAAKALLIADFQETWGSSTEACFQRVRQSVMNVLVHVMDRIFFRYGTLRNTLHAYLFDLLALHTADCVKYLEAILEMETTPMTQNDHYLQVTTEKWAARYKEQRAGKPSGAAASKHRKTAKTTPNNAFLFATSSVASPAPLKPVPGFVSFAPPPPVKPIPKPFAPPTSTPATTTPEAPPAFAPPPTGTAPTYTPPAPPLLHPFSPFVAASSPVSGGIPTSSALASQVDTALALLAQLGYTGLTEDDLGKLRGGDEYETEIMLMSGVRAYFQVSFKRVIDNVPGLIDAKFVKALAKGLQANLIREFKLGQPEAHTKCAEYLTEDPAVVNKREELTQRMKMLEGVQRDLLNFEK</sequence>
<evidence type="ECO:0000256" key="2">
    <source>
        <dbReference type="ARBA" id="ARBA00023134"/>
    </source>
</evidence>
<name>A0AAD7I1J7_9AGAR</name>
<keyword evidence="6" id="KW-0378">Hydrolase</keyword>
<evidence type="ECO:0000256" key="3">
    <source>
        <dbReference type="SAM" id="MobiDB-lite"/>
    </source>
</evidence>
<dbReference type="PROSITE" id="PS51718">
    <property type="entry name" value="G_DYNAMIN_2"/>
    <property type="match status" value="1"/>
</dbReference>
<dbReference type="Pfam" id="PF01031">
    <property type="entry name" value="Dynamin_M"/>
    <property type="match status" value="2"/>
</dbReference>